<dbReference type="STRING" id="1121324.CLIT_10c01480"/>
<dbReference type="RefSeq" id="WP_038263649.1">
    <property type="nucleotide sequence ID" value="NZ_FSRH01000010.1"/>
</dbReference>
<evidence type="ECO:0000313" key="4">
    <source>
        <dbReference type="Proteomes" id="UP000027946"/>
    </source>
</evidence>
<evidence type="ECO:0000259" key="2">
    <source>
        <dbReference type="Pfam" id="PF04909"/>
    </source>
</evidence>
<gene>
    <name evidence="3" type="ORF">CLIT_10c01480</name>
</gene>
<dbReference type="PANTHER" id="PTHR21240">
    <property type="entry name" value="2-AMINO-3-CARBOXYLMUCONATE-6-SEMIALDEHYDE DECARBOXYLASE"/>
    <property type="match status" value="1"/>
</dbReference>
<dbReference type="GO" id="GO:0016831">
    <property type="term" value="F:carboxy-lyase activity"/>
    <property type="evidence" value="ECO:0007669"/>
    <property type="project" value="InterPro"/>
</dbReference>
<dbReference type="InterPro" id="IPR032465">
    <property type="entry name" value="ACMSD"/>
</dbReference>
<dbReference type="OrthoDB" id="9771932at2"/>
<dbReference type="SUPFAM" id="SSF51556">
    <property type="entry name" value="Metallo-dependent hydrolases"/>
    <property type="match status" value="1"/>
</dbReference>
<dbReference type="GO" id="GO:0019748">
    <property type="term" value="P:secondary metabolic process"/>
    <property type="evidence" value="ECO:0007669"/>
    <property type="project" value="TreeGrafter"/>
</dbReference>
<dbReference type="InterPro" id="IPR006680">
    <property type="entry name" value="Amidohydro-rel"/>
</dbReference>
<name>A0A069REF6_PEPLI</name>
<dbReference type="Proteomes" id="UP000027946">
    <property type="component" value="Unassembled WGS sequence"/>
</dbReference>
<protein>
    <recommendedName>
        <fullName evidence="2">Amidohydrolase-related domain-containing protein</fullName>
    </recommendedName>
</protein>
<sequence length="310" mass="35225">MPSEYKYPIDCHMHMTSCECADLIKSITGKKTFNGNPFGGHDHKSIISLLDNAGIYKGFAISSAYIYSMEDMNIEDPIQNTVRENDFVIRECSLSNGRLIPFFSVNPLTSYALDEVTRCCRYETPKGLKLHFTNSRIDIEDKYHLSRLSQILSVAESNSIPVIIHFRSRRNENPQKALKFIDFICENHKNLKIIIAHIGGWGGFDEITKLTFELFLKGISCAPLKVQENIYLDFSGVVITPNEVIIGTFKETIGSDIKCIESLLQQYPEVKIMFGSDWPFIDSASYIENMKNFNISENTLASILSQDFEL</sequence>
<evidence type="ECO:0000256" key="1">
    <source>
        <dbReference type="ARBA" id="ARBA00023239"/>
    </source>
</evidence>
<dbReference type="EMBL" id="JJMM01000010">
    <property type="protein sequence ID" value="KDR95421.1"/>
    <property type="molecule type" value="Genomic_DNA"/>
</dbReference>
<keyword evidence="1" id="KW-0456">Lyase</keyword>
<evidence type="ECO:0000313" key="3">
    <source>
        <dbReference type="EMBL" id="KDR95421.1"/>
    </source>
</evidence>
<dbReference type="eggNOG" id="COG2159">
    <property type="taxonomic scope" value="Bacteria"/>
</dbReference>
<keyword evidence="4" id="KW-1185">Reference proteome</keyword>
<organism evidence="3 4">
    <name type="scientific">Peptoclostridium litorale DSM 5388</name>
    <dbReference type="NCBI Taxonomy" id="1121324"/>
    <lineage>
        <taxon>Bacteria</taxon>
        <taxon>Bacillati</taxon>
        <taxon>Bacillota</taxon>
        <taxon>Clostridia</taxon>
        <taxon>Peptostreptococcales</taxon>
        <taxon>Peptoclostridiaceae</taxon>
        <taxon>Peptoclostridium</taxon>
    </lineage>
</organism>
<dbReference type="AlphaFoldDB" id="A0A069REF6"/>
<dbReference type="Pfam" id="PF04909">
    <property type="entry name" value="Amidohydro_2"/>
    <property type="match status" value="1"/>
</dbReference>
<feature type="domain" description="Amidohydrolase-related" evidence="2">
    <location>
        <begin position="9"/>
        <end position="304"/>
    </location>
</feature>
<dbReference type="GO" id="GO:0005737">
    <property type="term" value="C:cytoplasm"/>
    <property type="evidence" value="ECO:0007669"/>
    <property type="project" value="TreeGrafter"/>
</dbReference>
<dbReference type="Gene3D" id="3.20.20.140">
    <property type="entry name" value="Metal-dependent hydrolases"/>
    <property type="match status" value="1"/>
</dbReference>
<dbReference type="PANTHER" id="PTHR21240:SF28">
    <property type="entry name" value="ISO-OROTATE DECARBOXYLASE (EUROFUNG)"/>
    <property type="match status" value="1"/>
</dbReference>
<comment type="caution">
    <text evidence="3">The sequence shown here is derived from an EMBL/GenBank/DDBJ whole genome shotgun (WGS) entry which is preliminary data.</text>
</comment>
<reference evidence="3 4" key="1">
    <citation type="submission" date="2014-03" db="EMBL/GenBank/DDBJ databases">
        <title>Genome sequence of Clostridium litorale W6, DSM 5388.</title>
        <authorList>
            <person name="Poehlein A."/>
            <person name="Jagirdar A."/>
            <person name="Khonsari B."/>
            <person name="Chibani C.M."/>
            <person name="Gutierrez Gutierrez D.A."/>
            <person name="Davydova E."/>
            <person name="Alghaithi H.S."/>
            <person name="Nair K.P."/>
            <person name="Dhamotharan K."/>
            <person name="Chandran L."/>
            <person name="G W."/>
            <person name="Daniel R."/>
        </authorList>
    </citation>
    <scope>NUCLEOTIDE SEQUENCE [LARGE SCALE GENOMIC DNA]</scope>
    <source>
        <strain evidence="3 4">W6</strain>
    </source>
</reference>
<dbReference type="InterPro" id="IPR032466">
    <property type="entry name" value="Metal_Hydrolase"/>
</dbReference>
<accession>A0A069REF6</accession>
<proteinExistence type="predicted"/>
<dbReference type="GO" id="GO:0016787">
    <property type="term" value="F:hydrolase activity"/>
    <property type="evidence" value="ECO:0007669"/>
    <property type="project" value="InterPro"/>
</dbReference>